<dbReference type="CDD" id="cd05233">
    <property type="entry name" value="SDR_c"/>
    <property type="match status" value="1"/>
</dbReference>
<gene>
    <name evidence="4" type="ORF">GCM10009613_05170</name>
</gene>
<dbReference type="InterPro" id="IPR020904">
    <property type="entry name" value="Sc_DH/Rdtase_CS"/>
</dbReference>
<protein>
    <submittedName>
        <fullName evidence="4">SDR family oxidoreductase</fullName>
    </submittedName>
</protein>
<dbReference type="SUPFAM" id="SSF51735">
    <property type="entry name" value="NAD(P)-binding Rossmann-fold domains"/>
    <property type="match status" value="1"/>
</dbReference>
<comment type="caution">
    <text evidence="4">The sequence shown here is derived from an EMBL/GenBank/DDBJ whole genome shotgun (WGS) entry which is preliminary data.</text>
</comment>
<accession>A0ABP4I440</accession>
<reference evidence="5" key="1">
    <citation type="journal article" date="2019" name="Int. J. Syst. Evol. Microbiol.">
        <title>The Global Catalogue of Microorganisms (GCM) 10K type strain sequencing project: providing services to taxonomists for standard genome sequencing and annotation.</title>
        <authorList>
            <consortium name="The Broad Institute Genomics Platform"/>
            <consortium name="The Broad Institute Genome Sequencing Center for Infectious Disease"/>
            <person name="Wu L."/>
            <person name="Ma J."/>
        </authorList>
    </citation>
    <scope>NUCLEOTIDE SEQUENCE [LARGE SCALE GENOMIC DNA]</scope>
    <source>
        <strain evidence="5">JCM 11896</strain>
    </source>
</reference>
<dbReference type="InterPro" id="IPR002347">
    <property type="entry name" value="SDR_fam"/>
</dbReference>
<dbReference type="RefSeq" id="WP_344017938.1">
    <property type="nucleotide sequence ID" value="NZ_BAAAJK010000001.1"/>
</dbReference>
<evidence type="ECO:0000256" key="3">
    <source>
        <dbReference type="SAM" id="MobiDB-lite"/>
    </source>
</evidence>
<dbReference type="PRINTS" id="PR00081">
    <property type="entry name" value="GDHRDH"/>
</dbReference>
<sequence>MDVTGQVAAVTGGAGGIGRAIARRLVENGARVLVSDLDADRVDQVVAELEVLAPGRIAGHVGNCADETDLAGLLAEADRRFGPVDLFVANAGIGPVSGIDAPDAEWTAALEVNVLAHVRAARLLLPGWLERGRGHFVVTASAAGLLTQIGSPTYTVTKHAAVGFAEWLSVTYGDRGIGVSCLCPMGVDTAMLRGDTDSGDTDSGDTDSGDTDSGGTEPGDAEAGAAESQRRALAAVTGAGRVLDPLDVADTLLAALRDERFLVLPHPEVGEFYRRKGADHDRWLAGMRRYQQSLG</sequence>
<dbReference type="PANTHER" id="PTHR43669">
    <property type="entry name" value="5-KETO-D-GLUCONATE 5-REDUCTASE"/>
    <property type="match status" value="1"/>
</dbReference>
<dbReference type="Gene3D" id="3.40.50.720">
    <property type="entry name" value="NAD(P)-binding Rossmann-like Domain"/>
    <property type="match status" value="1"/>
</dbReference>
<name>A0ABP4I440_9PSEU</name>
<dbReference type="InterPro" id="IPR036291">
    <property type="entry name" value="NAD(P)-bd_dom_sf"/>
</dbReference>
<dbReference type="EMBL" id="BAAAJK010000001">
    <property type="protein sequence ID" value="GAA1380583.1"/>
    <property type="molecule type" value="Genomic_DNA"/>
</dbReference>
<dbReference type="Proteomes" id="UP001501414">
    <property type="component" value="Unassembled WGS sequence"/>
</dbReference>
<organism evidence="4 5">
    <name type="scientific">Pseudonocardia kongjuensis</name>
    <dbReference type="NCBI Taxonomy" id="102227"/>
    <lineage>
        <taxon>Bacteria</taxon>
        <taxon>Bacillati</taxon>
        <taxon>Actinomycetota</taxon>
        <taxon>Actinomycetes</taxon>
        <taxon>Pseudonocardiales</taxon>
        <taxon>Pseudonocardiaceae</taxon>
        <taxon>Pseudonocardia</taxon>
    </lineage>
</organism>
<comment type="similarity">
    <text evidence="1">Belongs to the short-chain dehydrogenases/reductases (SDR) family.</text>
</comment>
<evidence type="ECO:0000256" key="2">
    <source>
        <dbReference type="ARBA" id="ARBA00023002"/>
    </source>
</evidence>
<evidence type="ECO:0000256" key="1">
    <source>
        <dbReference type="ARBA" id="ARBA00006484"/>
    </source>
</evidence>
<dbReference type="PANTHER" id="PTHR43669:SF3">
    <property type="entry name" value="ALCOHOL DEHYDROGENASE, PUTATIVE (AFU_ORTHOLOGUE AFUA_3G03445)-RELATED"/>
    <property type="match status" value="1"/>
</dbReference>
<dbReference type="PROSITE" id="PS00061">
    <property type="entry name" value="ADH_SHORT"/>
    <property type="match status" value="1"/>
</dbReference>
<feature type="region of interest" description="Disordered" evidence="3">
    <location>
        <begin position="193"/>
        <end position="230"/>
    </location>
</feature>
<feature type="compositionally biased region" description="Acidic residues" evidence="3">
    <location>
        <begin position="197"/>
        <end position="210"/>
    </location>
</feature>
<evidence type="ECO:0000313" key="5">
    <source>
        <dbReference type="Proteomes" id="UP001501414"/>
    </source>
</evidence>
<dbReference type="Pfam" id="PF00106">
    <property type="entry name" value="adh_short"/>
    <property type="match status" value="1"/>
</dbReference>
<evidence type="ECO:0000313" key="4">
    <source>
        <dbReference type="EMBL" id="GAA1380583.1"/>
    </source>
</evidence>
<keyword evidence="5" id="KW-1185">Reference proteome</keyword>
<proteinExistence type="inferred from homology"/>
<keyword evidence="2" id="KW-0560">Oxidoreductase</keyword>